<organism evidence="5 6">
    <name type="scientific">Blastomyces silverae</name>
    <dbReference type="NCBI Taxonomy" id="2060906"/>
    <lineage>
        <taxon>Eukaryota</taxon>
        <taxon>Fungi</taxon>
        <taxon>Dikarya</taxon>
        <taxon>Ascomycota</taxon>
        <taxon>Pezizomycotina</taxon>
        <taxon>Eurotiomycetes</taxon>
        <taxon>Eurotiomycetidae</taxon>
        <taxon>Onygenales</taxon>
        <taxon>Ajellomycetaceae</taxon>
        <taxon>Blastomyces</taxon>
    </lineage>
</organism>
<keyword evidence="2" id="KW-0274">FAD</keyword>
<dbReference type="InterPro" id="IPR036188">
    <property type="entry name" value="FAD/NAD-bd_sf"/>
</dbReference>
<evidence type="ECO:0000313" key="6">
    <source>
        <dbReference type="Proteomes" id="UP000053573"/>
    </source>
</evidence>
<dbReference type="STRING" id="2060906.A0A0H1BIK6"/>
<sequence>MAQLQNSFLGCGFEESTRAYESVPEAEREAIFEQLWEHGNGFRFMFGGFSDIVANPVANEAACAFIRKKIGEIVRDPEKARILMPTDRYARRPLCDSGYYEQFNRDNVHIVDVGAGNPISHFTEKGLVTQDGTENELDVVIFATGFDAVDGSYTRLQIRGVGGKTLQEHWAERGPTSYLGISVPNFPNLFMVAGPQGPFTNVPPAIETQVRFISFLIGKAELSRKVAAAAGAGGGSAGTVIEATAESEKMWMQRCQKIAKGSLFSGTPSWLFGSNLNGKKAGVRFYLGGLRSYNRALKRVAENGLRGFKPLVNETAESSDRMRNSRGKL</sequence>
<accession>A0A0H1BIK6</accession>
<dbReference type="EMBL" id="LDEV01001830">
    <property type="protein sequence ID" value="KLJ10943.1"/>
    <property type="molecule type" value="Genomic_DNA"/>
</dbReference>
<keyword evidence="1" id="KW-0285">Flavoprotein</keyword>
<keyword evidence="5" id="KW-0503">Monooxygenase</keyword>
<name>A0A0H1BIK6_9EURO</name>
<dbReference type="InterPro" id="IPR050775">
    <property type="entry name" value="FAD-binding_Monooxygenases"/>
</dbReference>
<dbReference type="AlphaFoldDB" id="A0A0H1BIK6"/>
<keyword evidence="3" id="KW-0521">NADP</keyword>
<reference evidence="6" key="1">
    <citation type="journal article" date="2015" name="PLoS Genet.">
        <title>The dynamic genome and transcriptome of the human fungal pathogen Blastomyces and close relative Emmonsia.</title>
        <authorList>
            <person name="Munoz J.F."/>
            <person name="Gauthier G.M."/>
            <person name="Desjardins C.A."/>
            <person name="Gallo J.E."/>
            <person name="Holder J."/>
            <person name="Sullivan T.D."/>
            <person name="Marty A.J."/>
            <person name="Carmen J.C."/>
            <person name="Chen Z."/>
            <person name="Ding L."/>
            <person name="Gujja S."/>
            <person name="Magrini V."/>
            <person name="Misas E."/>
            <person name="Mitreva M."/>
            <person name="Priest M."/>
            <person name="Saif S."/>
            <person name="Whiston E.A."/>
            <person name="Young S."/>
            <person name="Zeng Q."/>
            <person name="Goldman W.E."/>
            <person name="Mardis E.R."/>
            <person name="Taylor J.W."/>
            <person name="McEwen J.G."/>
            <person name="Clay O.K."/>
            <person name="Klein B.S."/>
            <person name="Cuomo C.A."/>
        </authorList>
    </citation>
    <scope>NUCLEOTIDE SEQUENCE [LARGE SCALE GENOMIC DNA]</scope>
    <source>
        <strain evidence="6">UAMH 139</strain>
    </source>
</reference>
<dbReference type="SUPFAM" id="SSF51905">
    <property type="entry name" value="FAD/NAD(P)-binding domain"/>
    <property type="match status" value="2"/>
</dbReference>
<dbReference type="Proteomes" id="UP000053573">
    <property type="component" value="Unassembled WGS sequence"/>
</dbReference>
<gene>
    <name evidence="5" type="ORF">EMPG_13748</name>
</gene>
<dbReference type="PANTHER" id="PTHR43098">
    <property type="entry name" value="L-ORNITHINE N(5)-MONOOXYGENASE-RELATED"/>
    <property type="match status" value="1"/>
</dbReference>
<evidence type="ECO:0000256" key="2">
    <source>
        <dbReference type="ARBA" id="ARBA00022827"/>
    </source>
</evidence>
<evidence type="ECO:0000256" key="3">
    <source>
        <dbReference type="ARBA" id="ARBA00022857"/>
    </source>
</evidence>
<dbReference type="GO" id="GO:0004497">
    <property type="term" value="F:monooxygenase activity"/>
    <property type="evidence" value="ECO:0007669"/>
    <property type="project" value="UniProtKB-KW"/>
</dbReference>
<dbReference type="OrthoDB" id="66881at2759"/>
<comment type="caution">
    <text evidence="5">The sequence shown here is derived from an EMBL/GenBank/DDBJ whole genome shotgun (WGS) entry which is preliminary data.</text>
</comment>
<dbReference type="PANTHER" id="PTHR43098:SF5">
    <property type="entry name" value="DUAL-FUNCTIONAL MONOOXYGENASE_METHYLTRANSFERASE PSOF"/>
    <property type="match status" value="1"/>
</dbReference>
<dbReference type="Gene3D" id="3.50.50.60">
    <property type="entry name" value="FAD/NAD(P)-binding domain"/>
    <property type="match status" value="1"/>
</dbReference>
<proteinExistence type="predicted"/>
<keyword evidence="6" id="KW-1185">Reference proteome</keyword>
<evidence type="ECO:0000256" key="1">
    <source>
        <dbReference type="ARBA" id="ARBA00022630"/>
    </source>
</evidence>
<evidence type="ECO:0000313" key="5">
    <source>
        <dbReference type="EMBL" id="KLJ10943.1"/>
    </source>
</evidence>
<protein>
    <submittedName>
        <fullName evidence="5">Cyclohexanone monooxygenase</fullName>
    </submittedName>
</protein>
<keyword evidence="4" id="KW-0560">Oxidoreductase</keyword>
<evidence type="ECO:0000256" key="4">
    <source>
        <dbReference type="ARBA" id="ARBA00023002"/>
    </source>
</evidence>